<feature type="region of interest" description="Disordered" evidence="4">
    <location>
        <begin position="295"/>
        <end position="321"/>
    </location>
</feature>
<dbReference type="Pfam" id="PF00725">
    <property type="entry name" value="3HCDH"/>
    <property type="match status" value="1"/>
</dbReference>
<evidence type="ECO:0000259" key="5">
    <source>
        <dbReference type="Pfam" id="PF00725"/>
    </source>
</evidence>
<accession>A0ABT2B6J2</accession>
<organism evidence="7 8">
    <name type="scientific">Streptomyces pyxinicus</name>
    <dbReference type="NCBI Taxonomy" id="2970331"/>
    <lineage>
        <taxon>Bacteria</taxon>
        <taxon>Bacillati</taxon>
        <taxon>Actinomycetota</taxon>
        <taxon>Actinomycetes</taxon>
        <taxon>Kitasatosporales</taxon>
        <taxon>Streptomycetaceae</taxon>
        <taxon>Streptomyces</taxon>
    </lineage>
</organism>
<dbReference type="SUPFAM" id="SSF51735">
    <property type="entry name" value="NAD(P)-binding Rossmann-fold domains"/>
    <property type="match status" value="1"/>
</dbReference>
<feature type="domain" description="3-hydroxyacyl-CoA dehydrogenase NAD binding" evidence="6">
    <location>
        <begin position="27"/>
        <end position="200"/>
    </location>
</feature>
<dbReference type="InterPro" id="IPR022694">
    <property type="entry name" value="3-OHacyl-CoA_DH"/>
</dbReference>
<protein>
    <submittedName>
        <fullName evidence="7">3-hydroxyacyl-CoA dehydrogenase family protein</fullName>
    </submittedName>
</protein>
<name>A0ABT2B6J2_9ACTN</name>
<dbReference type="SUPFAM" id="SSF48179">
    <property type="entry name" value="6-phosphogluconate dehydrogenase C-terminal domain-like"/>
    <property type="match status" value="1"/>
</dbReference>
<dbReference type="PANTHER" id="PTHR48075:SF5">
    <property type="entry name" value="3-HYDROXYBUTYRYL-COA DEHYDROGENASE"/>
    <property type="match status" value="1"/>
</dbReference>
<dbReference type="PANTHER" id="PTHR48075">
    <property type="entry name" value="3-HYDROXYACYL-COA DEHYDROGENASE FAMILY PROTEIN"/>
    <property type="match status" value="1"/>
</dbReference>
<dbReference type="InterPro" id="IPR006108">
    <property type="entry name" value="3HC_DH_C"/>
</dbReference>
<evidence type="ECO:0000313" key="7">
    <source>
        <dbReference type="EMBL" id="MCS0603720.1"/>
    </source>
</evidence>
<gene>
    <name evidence="7" type="ORF">NX794_21240</name>
</gene>
<comment type="caution">
    <text evidence="7">The sequence shown here is derived from an EMBL/GenBank/DDBJ whole genome shotgun (WGS) entry which is preliminary data.</text>
</comment>
<proteinExistence type="inferred from homology"/>
<comment type="pathway">
    <text evidence="1">Lipid metabolism; butanoate metabolism.</text>
</comment>
<evidence type="ECO:0000256" key="1">
    <source>
        <dbReference type="ARBA" id="ARBA00005086"/>
    </source>
</evidence>
<dbReference type="InterPro" id="IPR008927">
    <property type="entry name" value="6-PGluconate_DH-like_C_sf"/>
</dbReference>
<keyword evidence="8" id="KW-1185">Reference proteome</keyword>
<evidence type="ECO:0000256" key="3">
    <source>
        <dbReference type="ARBA" id="ARBA00023002"/>
    </source>
</evidence>
<evidence type="ECO:0000313" key="8">
    <source>
        <dbReference type="Proteomes" id="UP001205612"/>
    </source>
</evidence>
<dbReference type="PIRSF" id="PIRSF000105">
    <property type="entry name" value="HCDH"/>
    <property type="match status" value="1"/>
</dbReference>
<sequence>MTETADAADAVNAMDVTDVTDERPSPVGVVGAGVMGLGITQCLTSAGHPVVVVDTDPAALDTGPRRLRQAQRLSRLLGPGRARPAPPVRWSAALADLGEAAFVIECARERIPVKEEIFRELDRHCPPHAVLASCTSAIPISRLAEVTEEPGRVLGLHFMNPAPVTDTVEVARTARTDRRTMDRALALLAGMGKKALVVSDAPGFVSNRVLMLTLNEAATVVQEGTADAARVDEVFRDCFGHRMGPLATADLIGLDTVLDTLEVLRHCTGDPRFEPCALLTRLVAAGATGRKSGRGFHTYPAAHRAGPSTTGPDRPPTGIPL</sequence>
<reference evidence="7 8" key="1">
    <citation type="submission" date="2022-08" db="EMBL/GenBank/DDBJ databases">
        <authorList>
            <person name="Somphong A."/>
            <person name="Phongsopitanun W."/>
        </authorList>
    </citation>
    <scope>NUCLEOTIDE SEQUENCE [LARGE SCALE GENOMIC DNA]</scope>
    <source>
        <strain evidence="7 8">LP11</strain>
    </source>
</reference>
<keyword evidence="3" id="KW-0560">Oxidoreductase</keyword>
<evidence type="ECO:0000256" key="4">
    <source>
        <dbReference type="SAM" id="MobiDB-lite"/>
    </source>
</evidence>
<dbReference type="Proteomes" id="UP001205612">
    <property type="component" value="Unassembled WGS sequence"/>
</dbReference>
<dbReference type="Pfam" id="PF02737">
    <property type="entry name" value="3HCDH_N"/>
    <property type="match status" value="1"/>
</dbReference>
<feature type="domain" description="3-hydroxyacyl-CoA dehydrogenase C-terminal" evidence="5">
    <location>
        <begin position="203"/>
        <end position="299"/>
    </location>
</feature>
<dbReference type="InterPro" id="IPR036291">
    <property type="entry name" value="NAD(P)-bd_dom_sf"/>
</dbReference>
<comment type="similarity">
    <text evidence="2">Belongs to the 3-hydroxyacyl-CoA dehydrogenase family.</text>
</comment>
<dbReference type="Gene3D" id="3.40.50.720">
    <property type="entry name" value="NAD(P)-binding Rossmann-like Domain"/>
    <property type="match status" value="1"/>
</dbReference>
<evidence type="ECO:0000259" key="6">
    <source>
        <dbReference type="Pfam" id="PF02737"/>
    </source>
</evidence>
<dbReference type="Gene3D" id="1.10.1040.10">
    <property type="entry name" value="N-(1-d-carboxylethyl)-l-norvaline Dehydrogenase, domain 2"/>
    <property type="match status" value="1"/>
</dbReference>
<evidence type="ECO:0000256" key="2">
    <source>
        <dbReference type="ARBA" id="ARBA00009463"/>
    </source>
</evidence>
<dbReference type="RefSeq" id="WP_258780216.1">
    <property type="nucleotide sequence ID" value="NZ_JANUGP010000016.1"/>
</dbReference>
<dbReference type="InterPro" id="IPR013328">
    <property type="entry name" value="6PGD_dom2"/>
</dbReference>
<dbReference type="EMBL" id="JANUGP010000016">
    <property type="protein sequence ID" value="MCS0603720.1"/>
    <property type="molecule type" value="Genomic_DNA"/>
</dbReference>
<dbReference type="InterPro" id="IPR006176">
    <property type="entry name" value="3-OHacyl-CoA_DH_NAD-bd"/>
</dbReference>